<dbReference type="Pfam" id="PF10437">
    <property type="entry name" value="Lip_prot_lig_C"/>
    <property type="match status" value="1"/>
</dbReference>
<evidence type="ECO:0000256" key="6">
    <source>
        <dbReference type="ARBA" id="ARBA00022840"/>
    </source>
</evidence>
<reference evidence="9" key="1">
    <citation type="submission" date="2019-08" db="EMBL/GenBank/DDBJ databases">
        <authorList>
            <person name="Kucharzyk K."/>
            <person name="Murdoch R.W."/>
            <person name="Higgins S."/>
            <person name="Loffler F."/>
        </authorList>
    </citation>
    <scope>NUCLEOTIDE SEQUENCE</scope>
</reference>
<evidence type="ECO:0000256" key="3">
    <source>
        <dbReference type="ARBA" id="ARBA00012367"/>
    </source>
</evidence>
<dbReference type="PANTHER" id="PTHR12561">
    <property type="entry name" value="LIPOATE-PROTEIN LIGASE"/>
    <property type="match status" value="1"/>
</dbReference>
<dbReference type="InterPro" id="IPR004143">
    <property type="entry name" value="BPL_LPL_catalytic"/>
</dbReference>
<dbReference type="PROSITE" id="PS51733">
    <property type="entry name" value="BPL_LPL_CATALYTIC"/>
    <property type="match status" value="1"/>
</dbReference>
<comment type="catalytic activity">
    <reaction evidence="7">
        <text>L-lysyl-[lipoyl-carrier protein] + (R)-lipoate + ATP = N(6)-[(R)-lipoyl]-L-lysyl-[lipoyl-carrier protein] + AMP + diphosphate + H(+)</text>
        <dbReference type="Rhea" id="RHEA:49288"/>
        <dbReference type="Rhea" id="RHEA-COMP:10500"/>
        <dbReference type="Rhea" id="RHEA-COMP:10502"/>
        <dbReference type="ChEBI" id="CHEBI:15378"/>
        <dbReference type="ChEBI" id="CHEBI:29969"/>
        <dbReference type="ChEBI" id="CHEBI:30616"/>
        <dbReference type="ChEBI" id="CHEBI:33019"/>
        <dbReference type="ChEBI" id="CHEBI:83088"/>
        <dbReference type="ChEBI" id="CHEBI:83099"/>
        <dbReference type="ChEBI" id="CHEBI:456215"/>
        <dbReference type="EC" id="6.3.1.20"/>
    </reaction>
</comment>
<name>A0A644VXY0_9ZZZZ</name>
<dbReference type="SUPFAM" id="SSF55681">
    <property type="entry name" value="Class II aaRS and biotin synthetases"/>
    <property type="match status" value="1"/>
</dbReference>
<dbReference type="SUPFAM" id="SSF82649">
    <property type="entry name" value="SufE/NifU"/>
    <property type="match status" value="1"/>
</dbReference>
<dbReference type="EC" id="6.3.1.20" evidence="3"/>
<evidence type="ECO:0000313" key="9">
    <source>
        <dbReference type="EMBL" id="MPL96000.1"/>
    </source>
</evidence>
<dbReference type="GO" id="GO:0005524">
    <property type="term" value="F:ATP binding"/>
    <property type="evidence" value="ECO:0007669"/>
    <property type="project" value="UniProtKB-KW"/>
</dbReference>
<dbReference type="Gene3D" id="3.30.390.50">
    <property type="entry name" value="CO dehydrogenase flavoprotein, C-terminal domain"/>
    <property type="match status" value="1"/>
</dbReference>
<evidence type="ECO:0000256" key="1">
    <source>
        <dbReference type="ARBA" id="ARBA00005085"/>
    </source>
</evidence>
<dbReference type="InterPro" id="IPR045864">
    <property type="entry name" value="aa-tRNA-synth_II/BPL/LPL"/>
</dbReference>
<evidence type="ECO:0000256" key="5">
    <source>
        <dbReference type="ARBA" id="ARBA00022741"/>
    </source>
</evidence>
<dbReference type="AlphaFoldDB" id="A0A644VXY0"/>
<gene>
    <name evidence="9" type="ORF">SDC9_42175</name>
</gene>
<dbReference type="NCBIfam" id="TIGR00545">
    <property type="entry name" value="lipoyltrans"/>
    <property type="match status" value="1"/>
</dbReference>
<accession>A0A644VXY0</accession>
<dbReference type="InterPro" id="IPR019491">
    <property type="entry name" value="Lipoate_protein_ligase_C"/>
</dbReference>
<dbReference type="GO" id="GO:0016979">
    <property type="term" value="F:lipoate-protein ligase activity"/>
    <property type="evidence" value="ECO:0007669"/>
    <property type="project" value="UniProtKB-EC"/>
</dbReference>
<evidence type="ECO:0000256" key="2">
    <source>
        <dbReference type="ARBA" id="ARBA00005124"/>
    </source>
</evidence>
<keyword evidence="4 9" id="KW-0436">Ligase</keyword>
<sequence>MCFMGGSMRFIYNPCTDASFNLAAEEWLLRNSETDIFMLWRNAASVIVGRNQNSHSEINADYVQQHGIPVVRRLTGGGAVFHDLGNINFTFISLNNHSGLLDFKRFATPITEALNALGVPCEFNGRNDMVVGESKISGNAQHMHRDRLLHHGTLLYSANLDSVCAALKPSPAKYIDKSVKSVRGRVGNIVDFLPQPMPIEEFINYLMRFVAGEDWSGQTALSAEEITAIEALAEERYRSWYWNFGYSPNYAFERSTKTPGGVLDVHMDVRDGIIADIRLFGDYFGVRDVTELEDMLCGCRHERGALERRLALVHIDAFIQGIGDRMFLDCLF</sequence>
<dbReference type="Pfam" id="PF21948">
    <property type="entry name" value="LplA-B_cat"/>
    <property type="match status" value="1"/>
</dbReference>
<organism evidence="9">
    <name type="scientific">bioreactor metagenome</name>
    <dbReference type="NCBI Taxonomy" id="1076179"/>
    <lineage>
        <taxon>unclassified sequences</taxon>
        <taxon>metagenomes</taxon>
        <taxon>ecological metagenomes</taxon>
    </lineage>
</organism>
<evidence type="ECO:0000256" key="4">
    <source>
        <dbReference type="ARBA" id="ARBA00022598"/>
    </source>
</evidence>
<evidence type="ECO:0000259" key="8">
    <source>
        <dbReference type="PROSITE" id="PS51733"/>
    </source>
</evidence>
<dbReference type="InterPro" id="IPR004562">
    <property type="entry name" value="LipoylTrfase_LipoateP_Ligase"/>
</dbReference>
<dbReference type="Gene3D" id="3.30.930.10">
    <property type="entry name" value="Bira Bifunctional Protein, Domain 2"/>
    <property type="match status" value="1"/>
</dbReference>
<feature type="domain" description="BPL/LPL catalytic" evidence="8">
    <location>
        <begin position="31"/>
        <end position="218"/>
    </location>
</feature>
<keyword evidence="5" id="KW-0547">Nucleotide-binding</keyword>
<protein>
    <recommendedName>
        <fullName evidence="3">lipoate--protein ligase</fullName>
        <ecNumber evidence="3">6.3.1.20</ecNumber>
    </recommendedName>
</protein>
<dbReference type="GO" id="GO:0005737">
    <property type="term" value="C:cytoplasm"/>
    <property type="evidence" value="ECO:0007669"/>
    <property type="project" value="TreeGrafter"/>
</dbReference>
<dbReference type="CDD" id="cd16443">
    <property type="entry name" value="LplA"/>
    <property type="match status" value="1"/>
</dbReference>
<comment type="caution">
    <text evidence="9">The sequence shown here is derived from an EMBL/GenBank/DDBJ whole genome shotgun (WGS) entry which is preliminary data.</text>
</comment>
<dbReference type="UniPathway" id="UPA00537">
    <property type="reaction ID" value="UER00594"/>
</dbReference>
<comment type="pathway">
    <text evidence="2">Protein modification; protein lipoylation via exogenous pathway; protein N(6)-(lipoyl)lysine from lipoate: step 1/2.</text>
</comment>
<dbReference type="PANTHER" id="PTHR12561:SF3">
    <property type="entry name" value="LIPOYLTRANSFERASE 1, MITOCHONDRIAL"/>
    <property type="match status" value="1"/>
</dbReference>
<comment type="pathway">
    <text evidence="1">Protein modification; protein lipoylation via exogenous pathway; protein N(6)-(lipoyl)lysine from lipoate: step 2/2.</text>
</comment>
<keyword evidence="6" id="KW-0067">ATP-binding</keyword>
<dbReference type="EMBL" id="VSSQ01000490">
    <property type="protein sequence ID" value="MPL96000.1"/>
    <property type="molecule type" value="Genomic_DNA"/>
</dbReference>
<evidence type="ECO:0000256" key="7">
    <source>
        <dbReference type="ARBA" id="ARBA00048037"/>
    </source>
</evidence>
<dbReference type="GO" id="GO:0009249">
    <property type="term" value="P:protein lipoylation"/>
    <property type="evidence" value="ECO:0007669"/>
    <property type="project" value="InterPro"/>
</dbReference>
<dbReference type="GO" id="GO:0017118">
    <property type="term" value="F:lipoyltransferase activity"/>
    <property type="evidence" value="ECO:0007669"/>
    <property type="project" value="TreeGrafter"/>
</dbReference>
<proteinExistence type="predicted"/>